<dbReference type="Pfam" id="PF07733">
    <property type="entry name" value="DNA_pol3_alpha"/>
    <property type="match status" value="1"/>
</dbReference>
<keyword evidence="5 13" id="KW-0963">Cytoplasm</keyword>
<dbReference type="InterPro" id="IPR004805">
    <property type="entry name" value="DnaE2/DnaE/PolC"/>
</dbReference>
<evidence type="ECO:0000256" key="4">
    <source>
        <dbReference type="ARBA" id="ARBA00017273"/>
    </source>
</evidence>
<dbReference type="GO" id="GO:0005737">
    <property type="term" value="C:cytoplasm"/>
    <property type="evidence" value="ECO:0007669"/>
    <property type="project" value="UniProtKB-SubCell"/>
</dbReference>
<evidence type="ECO:0000256" key="10">
    <source>
        <dbReference type="ARBA" id="ARBA00022932"/>
    </source>
</evidence>
<dbReference type="SUPFAM" id="SSF89550">
    <property type="entry name" value="PHP domain-like"/>
    <property type="match status" value="1"/>
</dbReference>
<protein>
    <recommendedName>
        <fullName evidence="4 13">Error-prone DNA polymerase</fullName>
        <ecNumber evidence="3 13">2.7.7.7</ecNumber>
    </recommendedName>
</protein>
<dbReference type="GO" id="GO:0008408">
    <property type="term" value="F:3'-5' exonuclease activity"/>
    <property type="evidence" value="ECO:0007669"/>
    <property type="project" value="InterPro"/>
</dbReference>
<dbReference type="EC" id="2.7.7.7" evidence="3 13"/>
<dbReference type="InterPro" id="IPR011708">
    <property type="entry name" value="DNA_pol3_alpha_NTPase_dom"/>
</dbReference>
<dbReference type="CDD" id="cd07434">
    <property type="entry name" value="PHP_PolIIIA_DnaE2"/>
    <property type="match status" value="1"/>
</dbReference>
<comment type="similarity">
    <text evidence="2 13">Belongs to the DNA polymerase type-C family. DnaE2 subfamily.</text>
</comment>
<comment type="catalytic activity">
    <reaction evidence="12 13">
        <text>DNA(n) + a 2'-deoxyribonucleoside 5'-triphosphate = DNA(n+1) + diphosphate</text>
        <dbReference type="Rhea" id="RHEA:22508"/>
        <dbReference type="Rhea" id="RHEA-COMP:17339"/>
        <dbReference type="Rhea" id="RHEA-COMP:17340"/>
        <dbReference type="ChEBI" id="CHEBI:33019"/>
        <dbReference type="ChEBI" id="CHEBI:61560"/>
        <dbReference type="ChEBI" id="CHEBI:173112"/>
        <dbReference type="EC" id="2.7.7.7"/>
    </reaction>
</comment>
<dbReference type="InterPro" id="IPR004365">
    <property type="entry name" value="NA-bd_OB_tRNA"/>
</dbReference>
<dbReference type="GO" id="GO:0003676">
    <property type="term" value="F:nucleic acid binding"/>
    <property type="evidence" value="ECO:0007669"/>
    <property type="project" value="InterPro"/>
</dbReference>
<dbReference type="Pfam" id="PF01336">
    <property type="entry name" value="tRNA_anti-codon"/>
    <property type="match status" value="1"/>
</dbReference>
<dbReference type="GO" id="GO:0003887">
    <property type="term" value="F:DNA-directed DNA polymerase activity"/>
    <property type="evidence" value="ECO:0007669"/>
    <property type="project" value="UniProtKB-UniRule"/>
</dbReference>
<evidence type="ECO:0000256" key="13">
    <source>
        <dbReference type="HAMAP-Rule" id="MF_01902"/>
    </source>
</evidence>
<evidence type="ECO:0000256" key="6">
    <source>
        <dbReference type="ARBA" id="ARBA00022679"/>
    </source>
</evidence>
<dbReference type="AlphaFoldDB" id="A0A501PGZ8"/>
<evidence type="ECO:0000313" key="16">
    <source>
        <dbReference type="Proteomes" id="UP000319148"/>
    </source>
</evidence>
<sequence length="1068" mass="119769">MSDESDIRRDYPYAELAARSNFSFLRGASHPEELVEMAARQGYAAVGIADRNSLAGVVRAHVTAKEKGIKLLAGARLVLMCGFEVICYPRDRAAYGRLSKLLTLGNRRTEKGSCELYLKDLKLLEQDMLLIALPPRQLTESFQDTLLGLRDLLPGPLYLAARRAYETDDARELRELAALADSLGLELLATNDVLYHTPGRRPLQDILTCIREHVTIDEAGLILNSNAERYPKHPTEMYRRFRGYEEAVRRTALVAELCTFSLDELAYQYPDEPAGDSASPQAELERLTWIGAAARWPEGPPDKIKNTLAHELRLIGELDYAPYFLTVYDLVRFARSRDILCQGRGSAANSAVCYCLGITSVDPARIDLLFERFISAERNEPPDIDVDFEHERREEVIQYIYQKYGRHRAGIAATVVSYRTKMAVREVGKAMGLSEDVINALGTIGWDWSVRIPKAEHMRDSGLDFSDVRLRQTLKLAGELLGFPRHLSQHVGGFVITRDSLEDICPVANAAMAERTHVEWDKDDLAALRILKIDVLSLGMLTCIRKAFGLLEEHYDRSLSLATVPAEDPAVYDMICKADTVGVFQIESRAQMSMLPRLRPRNFYDLVIEIAIVRPGPIQGDMVHPYLRRRQGLEQVSYPSRELENILGKTLGVPLFQEQAMSIAIVGAGFSPGEADQLRRAMATFRRTGTIGHFRDKFISGMEQRGYSCDFAERCFKQIEGFSDYGFPESHSASFALLAYVSSWLKCHYPLAFACALLNSLPMGFYSSGSIVRDLREHGGKVLPPDINLSSWDHLLEEAQEGLALRLGFRQIKGVQEQEMATLTSLRERGYDSVRDLYFRTGLSVSTLERLAHADGFSSLGLNRREALWAVQGLGAPTGQRSAVEDLPLYAAARKQDMILQREQEVALPRLCPGENVMEDYATLRLSLKAHPVSFIRTGLRREGYLENSELASHPAEQTVSISGLVLVRQRPGTASGVIFLTLEDETAVANAIVWPRVFENYRRVLLTSRIVGITGTLQREQEVMHVIVDEIISLDDRLSDVIAEEQSVSDPSLRALRRTLPEGRNFH</sequence>
<keyword evidence="8 13" id="KW-0235">DNA replication</keyword>
<evidence type="ECO:0000256" key="8">
    <source>
        <dbReference type="ARBA" id="ARBA00022705"/>
    </source>
</evidence>
<feature type="domain" description="Polymerase/histidinol phosphatase N-terminal" evidence="14">
    <location>
        <begin position="14"/>
        <end position="81"/>
    </location>
</feature>
<dbReference type="NCBIfam" id="NF004225">
    <property type="entry name" value="PRK05672.1"/>
    <property type="match status" value="1"/>
</dbReference>
<dbReference type="PANTHER" id="PTHR32294">
    <property type="entry name" value="DNA POLYMERASE III SUBUNIT ALPHA"/>
    <property type="match status" value="1"/>
</dbReference>
<dbReference type="GO" id="GO:0006260">
    <property type="term" value="P:DNA replication"/>
    <property type="evidence" value="ECO:0007669"/>
    <property type="project" value="UniProtKB-KW"/>
</dbReference>
<comment type="subcellular location">
    <subcellularLocation>
        <location evidence="1 13">Cytoplasm</location>
    </subcellularLocation>
</comment>
<evidence type="ECO:0000259" key="14">
    <source>
        <dbReference type="SMART" id="SM00481"/>
    </source>
</evidence>
<dbReference type="InterPro" id="IPR003141">
    <property type="entry name" value="Pol/His_phosphatase_N"/>
</dbReference>
<evidence type="ECO:0000256" key="11">
    <source>
        <dbReference type="ARBA" id="ARBA00023204"/>
    </source>
</evidence>
<dbReference type="InterPro" id="IPR016195">
    <property type="entry name" value="Pol/histidinol_Pase-like"/>
</dbReference>
<proteinExistence type="inferred from homology"/>
<dbReference type="PANTHER" id="PTHR32294:SF4">
    <property type="entry name" value="ERROR-PRONE DNA POLYMERASE"/>
    <property type="match status" value="1"/>
</dbReference>
<dbReference type="SMART" id="SM00481">
    <property type="entry name" value="POLIIIAc"/>
    <property type="match status" value="1"/>
</dbReference>
<dbReference type="InterPro" id="IPR004013">
    <property type="entry name" value="PHP_dom"/>
</dbReference>
<dbReference type="InterPro" id="IPR023073">
    <property type="entry name" value="DnaE2"/>
</dbReference>
<gene>
    <name evidence="15" type="primary">dnaE</name>
    <name evidence="13" type="synonym">dnaE2</name>
    <name evidence="15" type="ORF">FIV46_11845</name>
</gene>
<dbReference type="HAMAP" id="MF_01902">
    <property type="entry name" value="DNApol_error_prone"/>
    <property type="match status" value="1"/>
</dbReference>
<organism evidence="15 16">
    <name type="scientific">Emcibacter nanhaiensis</name>
    <dbReference type="NCBI Taxonomy" id="1505037"/>
    <lineage>
        <taxon>Bacteria</taxon>
        <taxon>Pseudomonadati</taxon>
        <taxon>Pseudomonadota</taxon>
        <taxon>Alphaproteobacteria</taxon>
        <taxon>Emcibacterales</taxon>
        <taxon>Emcibacteraceae</taxon>
        <taxon>Emcibacter</taxon>
    </lineage>
</organism>
<keyword evidence="6 13" id="KW-0808">Transferase</keyword>
<name>A0A501PGZ8_9PROT</name>
<evidence type="ECO:0000256" key="1">
    <source>
        <dbReference type="ARBA" id="ARBA00004496"/>
    </source>
</evidence>
<comment type="function">
    <text evidence="13">DNA polymerase involved in damage-induced mutagenesis and translesion synthesis (TLS). It is not the major replicative DNA polymerase.</text>
</comment>
<evidence type="ECO:0000313" key="15">
    <source>
        <dbReference type="EMBL" id="TPD59475.1"/>
    </source>
</evidence>
<keyword evidence="11 13" id="KW-0234">DNA repair</keyword>
<evidence type="ECO:0000256" key="3">
    <source>
        <dbReference type="ARBA" id="ARBA00012417"/>
    </source>
</evidence>
<dbReference type="Gene3D" id="1.10.150.870">
    <property type="match status" value="1"/>
</dbReference>
<comment type="caution">
    <text evidence="15">The sequence shown here is derived from an EMBL/GenBank/DDBJ whole genome shotgun (WGS) entry which is preliminary data.</text>
</comment>
<keyword evidence="7 13" id="KW-0548">Nucleotidyltransferase</keyword>
<dbReference type="CDD" id="cd04485">
    <property type="entry name" value="DnaE_OBF"/>
    <property type="match status" value="1"/>
</dbReference>
<dbReference type="RefSeq" id="WP_139941138.1">
    <property type="nucleotide sequence ID" value="NZ_JBHSYP010000006.1"/>
</dbReference>
<evidence type="ECO:0000256" key="5">
    <source>
        <dbReference type="ARBA" id="ARBA00022490"/>
    </source>
</evidence>
<evidence type="ECO:0000256" key="2">
    <source>
        <dbReference type="ARBA" id="ARBA00007391"/>
    </source>
</evidence>
<dbReference type="OrthoDB" id="9803237at2"/>
<dbReference type="EMBL" id="VFIY01000014">
    <property type="protein sequence ID" value="TPD59475.1"/>
    <property type="molecule type" value="Genomic_DNA"/>
</dbReference>
<accession>A0A501PGZ8</accession>
<evidence type="ECO:0000256" key="12">
    <source>
        <dbReference type="ARBA" id="ARBA00049244"/>
    </source>
</evidence>
<evidence type="ECO:0000256" key="9">
    <source>
        <dbReference type="ARBA" id="ARBA00022763"/>
    </source>
</evidence>
<dbReference type="GO" id="GO:0006281">
    <property type="term" value="P:DNA repair"/>
    <property type="evidence" value="ECO:0007669"/>
    <property type="project" value="UniProtKB-UniRule"/>
</dbReference>
<dbReference type="Pfam" id="PF14579">
    <property type="entry name" value="HHH_6"/>
    <property type="match status" value="1"/>
</dbReference>
<dbReference type="NCBIfam" id="TIGR00594">
    <property type="entry name" value="polc"/>
    <property type="match status" value="1"/>
</dbReference>
<keyword evidence="9 13" id="KW-0227">DNA damage</keyword>
<keyword evidence="10 13" id="KW-0239">DNA-directed DNA polymerase</keyword>
<dbReference type="InterPro" id="IPR040982">
    <property type="entry name" value="DNA_pol3_finger"/>
</dbReference>
<keyword evidence="16" id="KW-1185">Reference proteome</keyword>
<evidence type="ECO:0000256" key="7">
    <source>
        <dbReference type="ARBA" id="ARBA00022695"/>
    </source>
</evidence>
<dbReference type="Pfam" id="PF17657">
    <property type="entry name" value="DNA_pol3_finger"/>
    <property type="match status" value="1"/>
</dbReference>
<dbReference type="InterPro" id="IPR029460">
    <property type="entry name" value="DNAPol_HHH"/>
</dbReference>
<dbReference type="Pfam" id="PF02811">
    <property type="entry name" value="PHP"/>
    <property type="match status" value="1"/>
</dbReference>
<dbReference type="Gene3D" id="3.20.20.140">
    <property type="entry name" value="Metal-dependent hydrolases"/>
    <property type="match status" value="1"/>
</dbReference>
<dbReference type="Proteomes" id="UP000319148">
    <property type="component" value="Unassembled WGS sequence"/>
</dbReference>
<reference evidence="16" key="1">
    <citation type="submission" date="2019-06" db="EMBL/GenBank/DDBJ databases">
        <title>The complete genome of Emcibacter congregatus ZYLT.</title>
        <authorList>
            <person name="Zhao Z."/>
        </authorList>
    </citation>
    <scope>NUCLEOTIDE SEQUENCE [LARGE SCALE GENOMIC DNA]</scope>
    <source>
        <strain evidence="16">MCCC 1A06723</strain>
    </source>
</reference>